<dbReference type="InterPro" id="IPR036249">
    <property type="entry name" value="Thioredoxin-like_sf"/>
</dbReference>
<evidence type="ECO:0000256" key="1">
    <source>
        <dbReference type="ARBA" id="ARBA00023284"/>
    </source>
</evidence>
<dbReference type="Proteomes" id="UP000189981">
    <property type="component" value="Unassembled WGS sequence"/>
</dbReference>
<dbReference type="AlphaFoldDB" id="A0A1T5AJ62"/>
<evidence type="ECO:0000259" key="2">
    <source>
        <dbReference type="PROSITE" id="PS51352"/>
    </source>
</evidence>
<dbReference type="PANTHER" id="PTHR32234:SF0">
    <property type="entry name" value="THIOL:DISULFIDE INTERCHANGE PROTEIN DSBD"/>
    <property type="match status" value="1"/>
</dbReference>
<name>A0A1T5AJ62_9SPHI</name>
<proteinExistence type="predicted"/>
<dbReference type="PROSITE" id="PS00194">
    <property type="entry name" value="THIOREDOXIN_1"/>
    <property type="match status" value="1"/>
</dbReference>
<dbReference type="GO" id="GO:0045454">
    <property type="term" value="P:cell redox homeostasis"/>
    <property type="evidence" value="ECO:0007669"/>
    <property type="project" value="TreeGrafter"/>
</dbReference>
<dbReference type="SUPFAM" id="SSF52833">
    <property type="entry name" value="Thioredoxin-like"/>
    <property type="match status" value="1"/>
</dbReference>
<dbReference type="OrthoDB" id="120730at2"/>
<dbReference type="EMBL" id="FUYR01000001">
    <property type="protein sequence ID" value="SKB34996.1"/>
    <property type="molecule type" value="Genomic_DNA"/>
</dbReference>
<dbReference type="PROSITE" id="PS51352">
    <property type="entry name" value="THIOREDOXIN_2"/>
    <property type="match status" value="1"/>
</dbReference>
<dbReference type="PANTHER" id="PTHR32234">
    <property type="entry name" value="THIOL:DISULFIDE INTERCHANGE PROTEIN DSBD"/>
    <property type="match status" value="1"/>
</dbReference>
<organism evidence="3 4">
    <name type="scientific">Daejeonella lutea</name>
    <dbReference type="NCBI Taxonomy" id="572036"/>
    <lineage>
        <taxon>Bacteria</taxon>
        <taxon>Pseudomonadati</taxon>
        <taxon>Bacteroidota</taxon>
        <taxon>Sphingobacteriia</taxon>
        <taxon>Sphingobacteriales</taxon>
        <taxon>Sphingobacteriaceae</taxon>
        <taxon>Daejeonella</taxon>
    </lineage>
</organism>
<evidence type="ECO:0000313" key="4">
    <source>
        <dbReference type="Proteomes" id="UP000189981"/>
    </source>
</evidence>
<keyword evidence="1" id="KW-0676">Redox-active center</keyword>
<dbReference type="InterPro" id="IPR013766">
    <property type="entry name" value="Thioredoxin_domain"/>
</dbReference>
<gene>
    <name evidence="3" type="ORF">SAMN05661099_0788</name>
</gene>
<protein>
    <submittedName>
        <fullName evidence="3">Thioredoxin-like</fullName>
    </submittedName>
</protein>
<sequence>MKGAQLCAFGNFPSFIPNFTQKLFSMRRLMLSLLFLVLIQAPSVLASNFPRIPLEAALKRASAEGKNVLVYFTARWCAPCKRMDRLVFPDSAVKAELEKRYVPIEIDGESVRGEALRNEFNIAGFPTFLIVNADRVVQQRRFGYLDVKRFMNFVSTSPDPAQDAENLKIEQYILTRQASQKTAPALSYGLKLGPNISRFTNYSKEWGLGYEAGAFVALETKRLLLRPGLNMIEKGGAGTSRTYVQFPLDIGLNLYKGSVFGRTGGYRVIASPYTAVLLNKKRYVMPGSDHGVKLGLSAFIGKSKQSEFILSSDTGVKDVNSGFPGKQRNQTFGFQLAFTL</sequence>
<dbReference type="GO" id="GO:0015035">
    <property type="term" value="F:protein-disulfide reductase activity"/>
    <property type="evidence" value="ECO:0007669"/>
    <property type="project" value="TreeGrafter"/>
</dbReference>
<reference evidence="4" key="1">
    <citation type="submission" date="2017-02" db="EMBL/GenBank/DDBJ databases">
        <authorList>
            <person name="Varghese N."/>
            <person name="Submissions S."/>
        </authorList>
    </citation>
    <scope>NUCLEOTIDE SEQUENCE [LARGE SCALE GENOMIC DNA]</scope>
    <source>
        <strain evidence="4">DSM 22385</strain>
    </source>
</reference>
<dbReference type="STRING" id="572036.SAMN05661099_0788"/>
<feature type="domain" description="Thioredoxin" evidence="2">
    <location>
        <begin position="35"/>
        <end position="159"/>
    </location>
</feature>
<dbReference type="Pfam" id="PF13899">
    <property type="entry name" value="Thioredoxin_7"/>
    <property type="match status" value="1"/>
</dbReference>
<dbReference type="InterPro" id="IPR017937">
    <property type="entry name" value="Thioredoxin_CS"/>
</dbReference>
<accession>A0A1T5AJ62</accession>
<dbReference type="Gene3D" id="3.40.30.10">
    <property type="entry name" value="Glutaredoxin"/>
    <property type="match status" value="1"/>
</dbReference>
<evidence type="ECO:0000313" key="3">
    <source>
        <dbReference type="EMBL" id="SKB34996.1"/>
    </source>
</evidence>
<keyword evidence="4" id="KW-1185">Reference proteome</keyword>